<sequence>MANAAHPEQSSEQPPERPSRLDPEQRRFAPETGTGLAALRVLVEPPARPYLGSGRTWADLAADLGTELPTEYRALMELYGSGQWGGHLRFHTPLRKGGQDFVEHQRGTCEDYPILREDFPEQYPLAVWPEPGGFLPFATSTYGDELGWLAEGPDPDRWPLIVYPRNVDQGPPLEGGLVDVLLAWLRGALEAPGLPRFGPDDDPAEYAVFEPFDDNAYW</sequence>
<evidence type="ECO:0000256" key="1">
    <source>
        <dbReference type="SAM" id="MobiDB-lite"/>
    </source>
</evidence>
<gene>
    <name evidence="3" type="ORF">GCM10009759_00940</name>
</gene>
<evidence type="ECO:0000313" key="4">
    <source>
        <dbReference type="Proteomes" id="UP001500897"/>
    </source>
</evidence>
<name>A0ABN2W4N3_9ACTN</name>
<dbReference type="SUPFAM" id="SSF160631">
    <property type="entry name" value="SMI1/KNR4-like"/>
    <property type="match status" value="1"/>
</dbReference>
<feature type="domain" description="Knr4/Smi1-like" evidence="2">
    <location>
        <begin position="57"/>
        <end position="163"/>
    </location>
</feature>
<feature type="region of interest" description="Disordered" evidence="1">
    <location>
        <begin position="1"/>
        <end position="34"/>
    </location>
</feature>
<comment type="caution">
    <text evidence="3">The sequence shown here is derived from an EMBL/GenBank/DDBJ whole genome shotgun (WGS) entry which is preliminary data.</text>
</comment>
<feature type="compositionally biased region" description="Basic and acidic residues" evidence="1">
    <location>
        <begin position="14"/>
        <end position="29"/>
    </location>
</feature>
<dbReference type="Proteomes" id="UP001500897">
    <property type="component" value="Unassembled WGS sequence"/>
</dbReference>
<evidence type="ECO:0000259" key="2">
    <source>
        <dbReference type="Pfam" id="PF09346"/>
    </source>
</evidence>
<accession>A0ABN2W4N3</accession>
<dbReference type="EMBL" id="BAAANS010000001">
    <property type="protein sequence ID" value="GAA2083106.1"/>
    <property type="molecule type" value="Genomic_DNA"/>
</dbReference>
<proteinExistence type="predicted"/>
<evidence type="ECO:0000313" key="3">
    <source>
        <dbReference type="EMBL" id="GAA2083106.1"/>
    </source>
</evidence>
<dbReference type="InterPro" id="IPR018958">
    <property type="entry name" value="Knr4/Smi1-like_dom"/>
</dbReference>
<organism evidence="3 4">
    <name type="scientific">Kitasatospora saccharophila</name>
    <dbReference type="NCBI Taxonomy" id="407973"/>
    <lineage>
        <taxon>Bacteria</taxon>
        <taxon>Bacillati</taxon>
        <taxon>Actinomycetota</taxon>
        <taxon>Actinomycetes</taxon>
        <taxon>Kitasatosporales</taxon>
        <taxon>Streptomycetaceae</taxon>
        <taxon>Kitasatospora</taxon>
    </lineage>
</organism>
<dbReference type="RefSeq" id="WP_344549613.1">
    <property type="nucleotide sequence ID" value="NZ_BAAANS010000001.1"/>
</dbReference>
<dbReference type="InterPro" id="IPR037883">
    <property type="entry name" value="Knr4/Smi1-like_sf"/>
</dbReference>
<reference evidence="3 4" key="1">
    <citation type="journal article" date="2019" name="Int. J. Syst. Evol. Microbiol.">
        <title>The Global Catalogue of Microorganisms (GCM) 10K type strain sequencing project: providing services to taxonomists for standard genome sequencing and annotation.</title>
        <authorList>
            <consortium name="The Broad Institute Genomics Platform"/>
            <consortium name="The Broad Institute Genome Sequencing Center for Infectious Disease"/>
            <person name="Wu L."/>
            <person name="Ma J."/>
        </authorList>
    </citation>
    <scope>NUCLEOTIDE SEQUENCE [LARGE SCALE GENOMIC DNA]</scope>
    <source>
        <strain evidence="3 4">JCM 14559</strain>
    </source>
</reference>
<keyword evidence="4" id="KW-1185">Reference proteome</keyword>
<dbReference type="Pfam" id="PF09346">
    <property type="entry name" value="SMI1_KNR4"/>
    <property type="match status" value="1"/>
</dbReference>
<protein>
    <recommendedName>
        <fullName evidence="2">Knr4/Smi1-like domain-containing protein</fullName>
    </recommendedName>
</protein>